<name>A0A0A9CAQ3_ARUDO</name>
<evidence type="ECO:0000313" key="1">
    <source>
        <dbReference type="EMBL" id="JAD72611.1"/>
    </source>
</evidence>
<reference evidence="1" key="1">
    <citation type="submission" date="2014-09" db="EMBL/GenBank/DDBJ databases">
        <authorList>
            <person name="Magalhaes I.L.F."/>
            <person name="Oliveira U."/>
            <person name="Santos F.R."/>
            <person name="Vidigal T.H.D.A."/>
            <person name="Brescovit A.D."/>
            <person name="Santos A.J."/>
        </authorList>
    </citation>
    <scope>NUCLEOTIDE SEQUENCE</scope>
    <source>
        <tissue evidence="1">Shoot tissue taken approximately 20 cm above the soil surface</tissue>
    </source>
</reference>
<accession>A0A0A9CAQ3</accession>
<reference evidence="1" key="2">
    <citation type="journal article" date="2015" name="Data Brief">
        <title>Shoot transcriptome of the giant reed, Arundo donax.</title>
        <authorList>
            <person name="Barrero R.A."/>
            <person name="Guerrero F.D."/>
            <person name="Moolhuijzen P."/>
            <person name="Goolsby J.A."/>
            <person name="Tidwell J."/>
            <person name="Bellgard S.E."/>
            <person name="Bellgard M.I."/>
        </authorList>
    </citation>
    <scope>NUCLEOTIDE SEQUENCE</scope>
    <source>
        <tissue evidence="1">Shoot tissue taken approximately 20 cm above the soil surface</tissue>
    </source>
</reference>
<proteinExistence type="predicted"/>
<organism evidence="1">
    <name type="scientific">Arundo donax</name>
    <name type="common">Giant reed</name>
    <name type="synonym">Donax arundinaceus</name>
    <dbReference type="NCBI Taxonomy" id="35708"/>
    <lineage>
        <taxon>Eukaryota</taxon>
        <taxon>Viridiplantae</taxon>
        <taxon>Streptophyta</taxon>
        <taxon>Embryophyta</taxon>
        <taxon>Tracheophyta</taxon>
        <taxon>Spermatophyta</taxon>
        <taxon>Magnoliopsida</taxon>
        <taxon>Liliopsida</taxon>
        <taxon>Poales</taxon>
        <taxon>Poaceae</taxon>
        <taxon>PACMAD clade</taxon>
        <taxon>Arundinoideae</taxon>
        <taxon>Arundineae</taxon>
        <taxon>Arundo</taxon>
    </lineage>
</organism>
<dbReference type="AlphaFoldDB" id="A0A0A9CAQ3"/>
<sequence length="19" mass="2127">MPTSHRSLLHSIGSTSFRL</sequence>
<dbReference type="EMBL" id="GBRH01225284">
    <property type="protein sequence ID" value="JAD72611.1"/>
    <property type="molecule type" value="Transcribed_RNA"/>
</dbReference>
<protein>
    <submittedName>
        <fullName evidence="1">Uncharacterized protein</fullName>
    </submittedName>
</protein>